<dbReference type="AlphaFoldDB" id="A0A699GTA4"/>
<evidence type="ECO:0008006" key="3">
    <source>
        <dbReference type="Google" id="ProtNLM"/>
    </source>
</evidence>
<sequence length="262" mass="30256">MCQYEVGKTDFDRVLVEIEANKKLGDKIEIEYIEKNESVKGTKEIEVMYDWKRDACPHCCVFGHSWDTCMKRPRTEEEVKANAEAVQREKEKNMATQKEGFTEVQNRRKLPQNQNKNWQQKMYNDNISRGKNQFDVLNEVDTSEGADDKWESDRLKEHEEQCENVEDVLENMNGIGQTMTGDTVIGESSHWQYKFPLPLKVVPTARRLEMPLPEVCTIIQEMMKKLAVPKPPSDDEGPERLRKTSKKSNGDEGPSDPQGSLK</sequence>
<accession>A0A699GTA4</accession>
<protein>
    <recommendedName>
        <fullName evidence="3">Zinc knuckle CX2CX4HX4C</fullName>
    </recommendedName>
</protein>
<reference evidence="2" key="1">
    <citation type="journal article" date="2019" name="Sci. Rep.">
        <title>Draft genome of Tanacetum cinerariifolium, the natural source of mosquito coil.</title>
        <authorList>
            <person name="Yamashiro T."/>
            <person name="Shiraishi A."/>
            <person name="Satake H."/>
            <person name="Nakayama K."/>
        </authorList>
    </citation>
    <scope>NUCLEOTIDE SEQUENCE</scope>
</reference>
<name>A0A699GTA4_TANCI</name>
<proteinExistence type="predicted"/>
<feature type="region of interest" description="Disordered" evidence="1">
    <location>
        <begin position="226"/>
        <end position="262"/>
    </location>
</feature>
<evidence type="ECO:0000313" key="2">
    <source>
        <dbReference type="EMBL" id="GEW18093.1"/>
    </source>
</evidence>
<gene>
    <name evidence="2" type="ORF">Tci_190069</name>
</gene>
<organism evidence="2">
    <name type="scientific">Tanacetum cinerariifolium</name>
    <name type="common">Dalmatian daisy</name>
    <name type="synonym">Chrysanthemum cinerariifolium</name>
    <dbReference type="NCBI Taxonomy" id="118510"/>
    <lineage>
        <taxon>Eukaryota</taxon>
        <taxon>Viridiplantae</taxon>
        <taxon>Streptophyta</taxon>
        <taxon>Embryophyta</taxon>
        <taxon>Tracheophyta</taxon>
        <taxon>Spermatophyta</taxon>
        <taxon>Magnoliopsida</taxon>
        <taxon>eudicotyledons</taxon>
        <taxon>Gunneridae</taxon>
        <taxon>Pentapetalae</taxon>
        <taxon>asterids</taxon>
        <taxon>campanulids</taxon>
        <taxon>Asterales</taxon>
        <taxon>Asteraceae</taxon>
        <taxon>Asteroideae</taxon>
        <taxon>Anthemideae</taxon>
        <taxon>Anthemidinae</taxon>
        <taxon>Tanacetum</taxon>
    </lineage>
</organism>
<dbReference type="EMBL" id="BKCJ010048155">
    <property type="protein sequence ID" value="GEW18093.1"/>
    <property type="molecule type" value="Genomic_DNA"/>
</dbReference>
<comment type="caution">
    <text evidence="2">The sequence shown here is derived from an EMBL/GenBank/DDBJ whole genome shotgun (WGS) entry which is preliminary data.</text>
</comment>
<evidence type="ECO:0000256" key="1">
    <source>
        <dbReference type="SAM" id="MobiDB-lite"/>
    </source>
</evidence>